<evidence type="ECO:0000256" key="2">
    <source>
        <dbReference type="ARBA" id="ARBA00022598"/>
    </source>
</evidence>
<evidence type="ECO:0000313" key="5">
    <source>
        <dbReference type="Proteomes" id="UP001237642"/>
    </source>
</evidence>
<dbReference type="AlphaFoldDB" id="A0AAD8IX55"/>
<comment type="similarity">
    <text evidence="1">Belongs to the ATP-dependent DNA ligase family.</text>
</comment>
<dbReference type="PROSITE" id="PS50160">
    <property type="entry name" value="DNA_LIGASE_A3"/>
    <property type="match status" value="1"/>
</dbReference>
<feature type="domain" description="ATP-dependent DNA ligase family profile" evidence="3">
    <location>
        <begin position="101"/>
        <end position="141"/>
    </location>
</feature>
<comment type="caution">
    <text evidence="4">The sequence shown here is derived from an EMBL/GenBank/DDBJ whole genome shotgun (WGS) entry which is preliminary data.</text>
</comment>
<dbReference type="InterPro" id="IPR050191">
    <property type="entry name" value="ATP-dep_DNA_ligase"/>
</dbReference>
<dbReference type="EMBL" id="JAUIZM010000003">
    <property type="protein sequence ID" value="KAK1393772.1"/>
    <property type="molecule type" value="Genomic_DNA"/>
</dbReference>
<keyword evidence="2" id="KW-0436">Ligase</keyword>
<dbReference type="SUPFAM" id="SSF50249">
    <property type="entry name" value="Nucleic acid-binding proteins"/>
    <property type="match status" value="1"/>
</dbReference>
<accession>A0AAD8IX55</accession>
<dbReference type="GO" id="GO:0006273">
    <property type="term" value="P:lagging strand elongation"/>
    <property type="evidence" value="ECO:0007669"/>
    <property type="project" value="TreeGrafter"/>
</dbReference>
<reference evidence="4" key="1">
    <citation type="submission" date="2023-02" db="EMBL/GenBank/DDBJ databases">
        <title>Genome of toxic invasive species Heracleum sosnowskyi carries increased number of genes despite the absence of recent whole-genome duplications.</title>
        <authorList>
            <person name="Schelkunov M."/>
            <person name="Shtratnikova V."/>
            <person name="Makarenko M."/>
            <person name="Klepikova A."/>
            <person name="Omelchenko D."/>
            <person name="Novikova G."/>
            <person name="Obukhova E."/>
            <person name="Bogdanov V."/>
            <person name="Penin A."/>
            <person name="Logacheva M."/>
        </authorList>
    </citation>
    <scope>NUCLEOTIDE SEQUENCE</scope>
    <source>
        <strain evidence="4">Hsosn_3</strain>
        <tissue evidence="4">Leaf</tissue>
    </source>
</reference>
<dbReference type="InterPro" id="IPR032009">
    <property type="entry name" value="SCAB_CC"/>
</dbReference>
<sequence length="206" mass="23238">MVQARLREATFLEKHVLIKNLRDALESLRGRVVGINKDDVEEAISMLVQCYTQVSILYKLVFLLEMPDGQVEALAVHLTQREGELIQEKTEVKKLANFLKQVKRDYVESLNDSLDLVPIGAWHGNGRKAGWYSPFLMACYNPDLEEFQSVCHVMSGISDSFYTKLQEAPALGSFNPEKGELVLAQFKGDNEILPNLPHSCSEKTLP</sequence>
<dbReference type="InterPro" id="IPR012310">
    <property type="entry name" value="DNA_ligase_ATP-dep_cent"/>
</dbReference>
<dbReference type="Gene3D" id="1.20.5.440">
    <property type="entry name" value="ATP synthase delta/epsilon subunit, C-terminal domain"/>
    <property type="match status" value="1"/>
</dbReference>
<keyword evidence="5" id="KW-1185">Reference proteome</keyword>
<gene>
    <name evidence="4" type="ORF">POM88_012828</name>
</gene>
<dbReference type="GO" id="GO:0006281">
    <property type="term" value="P:DNA repair"/>
    <property type="evidence" value="ECO:0007669"/>
    <property type="project" value="InterPro"/>
</dbReference>
<dbReference type="PANTHER" id="PTHR45674:SF9">
    <property type="entry name" value="DNA LIGASE 3"/>
    <property type="match status" value="1"/>
</dbReference>
<evidence type="ECO:0000259" key="3">
    <source>
        <dbReference type="PROSITE" id="PS50160"/>
    </source>
</evidence>
<dbReference type="InterPro" id="IPR012340">
    <property type="entry name" value="NA-bd_OB-fold"/>
</dbReference>
<dbReference type="GO" id="GO:0005524">
    <property type="term" value="F:ATP binding"/>
    <property type="evidence" value="ECO:0007669"/>
    <property type="project" value="InterPro"/>
</dbReference>
<proteinExistence type="inferred from homology"/>
<dbReference type="Proteomes" id="UP001237642">
    <property type="component" value="Unassembled WGS sequence"/>
</dbReference>
<organism evidence="4 5">
    <name type="scientific">Heracleum sosnowskyi</name>
    <dbReference type="NCBI Taxonomy" id="360622"/>
    <lineage>
        <taxon>Eukaryota</taxon>
        <taxon>Viridiplantae</taxon>
        <taxon>Streptophyta</taxon>
        <taxon>Embryophyta</taxon>
        <taxon>Tracheophyta</taxon>
        <taxon>Spermatophyta</taxon>
        <taxon>Magnoliopsida</taxon>
        <taxon>eudicotyledons</taxon>
        <taxon>Gunneridae</taxon>
        <taxon>Pentapetalae</taxon>
        <taxon>asterids</taxon>
        <taxon>campanulids</taxon>
        <taxon>Apiales</taxon>
        <taxon>Apiaceae</taxon>
        <taxon>Apioideae</taxon>
        <taxon>apioid superclade</taxon>
        <taxon>Tordylieae</taxon>
        <taxon>Tordyliinae</taxon>
        <taxon>Heracleum</taxon>
    </lineage>
</organism>
<name>A0AAD8IX55_9APIA</name>
<dbReference type="GO" id="GO:0003910">
    <property type="term" value="F:DNA ligase (ATP) activity"/>
    <property type="evidence" value="ECO:0007669"/>
    <property type="project" value="InterPro"/>
</dbReference>
<dbReference type="PANTHER" id="PTHR45674">
    <property type="entry name" value="DNA LIGASE 1/3 FAMILY MEMBER"/>
    <property type="match status" value="1"/>
</dbReference>
<dbReference type="Pfam" id="PF16712">
    <property type="entry name" value="SCAB_CC"/>
    <property type="match status" value="2"/>
</dbReference>
<evidence type="ECO:0000256" key="1">
    <source>
        <dbReference type="ARBA" id="ARBA00007572"/>
    </source>
</evidence>
<evidence type="ECO:0000313" key="4">
    <source>
        <dbReference type="EMBL" id="KAK1393772.1"/>
    </source>
</evidence>
<dbReference type="GO" id="GO:0006310">
    <property type="term" value="P:DNA recombination"/>
    <property type="evidence" value="ECO:0007669"/>
    <property type="project" value="InterPro"/>
</dbReference>
<protein>
    <recommendedName>
        <fullName evidence="3">ATP-dependent DNA ligase family profile domain-containing protein</fullName>
    </recommendedName>
</protein>
<reference evidence="4" key="2">
    <citation type="submission" date="2023-05" db="EMBL/GenBank/DDBJ databases">
        <authorList>
            <person name="Schelkunov M.I."/>
        </authorList>
    </citation>
    <scope>NUCLEOTIDE SEQUENCE</scope>
    <source>
        <strain evidence="4">Hsosn_3</strain>
        <tissue evidence="4">Leaf</tissue>
    </source>
</reference>
<dbReference type="Gene3D" id="2.40.50.140">
    <property type="entry name" value="Nucleic acid-binding proteins"/>
    <property type="match status" value="1"/>
</dbReference>